<dbReference type="NCBIfam" id="TIGR04057">
    <property type="entry name" value="SusC_RagA_signa"/>
    <property type="match status" value="1"/>
</dbReference>
<gene>
    <name evidence="10" type="ORF">HDF25_004966</name>
</gene>
<dbReference type="InterPro" id="IPR036942">
    <property type="entry name" value="Beta-barrel_TonB_sf"/>
</dbReference>
<dbReference type="InterPro" id="IPR012910">
    <property type="entry name" value="Plug_dom"/>
</dbReference>
<dbReference type="Gene3D" id="2.170.130.10">
    <property type="entry name" value="TonB-dependent receptor, plug domain"/>
    <property type="match status" value="1"/>
</dbReference>
<evidence type="ECO:0000256" key="8">
    <source>
        <dbReference type="SAM" id="SignalP"/>
    </source>
</evidence>
<dbReference type="Pfam" id="PF07660">
    <property type="entry name" value="STN"/>
    <property type="match status" value="1"/>
</dbReference>
<dbReference type="InterPro" id="IPR023996">
    <property type="entry name" value="TonB-dep_OMP_SusC/RagA"/>
</dbReference>
<dbReference type="RefSeq" id="WP_184629023.1">
    <property type="nucleotide sequence ID" value="NZ_JACHCC010000015.1"/>
</dbReference>
<dbReference type="AlphaFoldDB" id="A0A7X0J822"/>
<evidence type="ECO:0000256" key="5">
    <source>
        <dbReference type="ARBA" id="ARBA00023136"/>
    </source>
</evidence>
<keyword evidence="3 7" id="KW-1134">Transmembrane beta strand</keyword>
<keyword evidence="4 7" id="KW-0812">Transmembrane</keyword>
<dbReference type="Gene3D" id="2.40.170.20">
    <property type="entry name" value="TonB-dependent receptor, beta-barrel domain"/>
    <property type="match status" value="1"/>
</dbReference>
<sequence>MRTLVKLLIFLALQVTVNAYSQTKVTLKLKSAGFEQVIDALQKQTTYHFIYSESKIPAQKITIKVRNKEVFSVLGQILKGSSFTYKLLDNNLIVITPVKEVNILIRGRITDENKNPVARTSVKVKGTHLSTKTTNNGEFSITAPDNAVLVISQVGYQPREFQIKENTYAEIALRPLLNDLDEVVITALNIPKDERKIGYSISTINGNTLTKARESNLVNALEGQVAGLNISGVSGGPGSSARILLRGAVSMTAGSPLFVVNGVPIDNTQRGSANEYGGPDNGDGISNINPDDVETITVLKGSAASALYGARAANGVILITIKSGKKNSGTAIEYNTNLSFDQAVNNTGFQYVYGQGTQNHRPDNISSAIASGLLSWGEKLDGIPTIQFDGNKYPYSAVKNNIQTFYRTAPAFTNTISIGHGGKNSTVHLSASDLDQQSIIRNGSLQRKTVNLYSTYELTKKLSLNFNGNYIHEYNKNRSYLSDGPLNANYGIAALATNINQAILSPGYSQTTGAETPWNSDEYKTNPYFILNKQADYSSRDRFITSASAKYQFDSWIYFQARLGYDISNDNVLNVIPTGTAFSVNGEGGINAQTKSRISELNSDFLLAANRNIADDLNLDISVGTNFRKRAVESSVLKGSRFVIPYLYTAANLQTIVNDYTSSKIITESAYYTADLNYKKFLNLSATGRYDVYSTLPQNNRGIFVPGVSASFVFSDLLGLKGLNYGKLRASFAKTSGEPIEPYTTQTYYFSNSDVNGVPLGNFSRDLPNYNLKPFTLNEFETGVSLKFLNNRLAVDLTYFHRITNNEIINAKQSVTSGFTSAYVNLGKTRNTGTEILLQGIVVDQKDFKWKTSFNMSHVNNELLSIDGTSKYTLAGTYRPLNAYTAMVVGKPLTQIMAYDYLRDANGNTVIGPDGVPARGELKPMGSTLPDFYGGFSNNFYYKNFNLSMLIDFKYGNKILSATENYSYVFGLNQATLEGRETGIVAKGVLADGSVNTKSVPAYNYYPQLATNISALSVLNGSFIKVRQITLGYTIPAHQLKRTPFSSISIDLVARNLFTLLKYTKNIDPESEFSSSLNYAGIEGASFPATRTYGINVNFKFQQGRK</sequence>
<evidence type="ECO:0000256" key="7">
    <source>
        <dbReference type="PROSITE-ProRule" id="PRU01360"/>
    </source>
</evidence>
<accession>A0A7X0J822</accession>
<keyword evidence="5 7" id="KW-0472">Membrane</keyword>
<keyword evidence="2 7" id="KW-0813">Transport</keyword>
<dbReference type="InterPro" id="IPR023997">
    <property type="entry name" value="TonB-dep_OMP_SusC/RagA_CS"/>
</dbReference>
<proteinExistence type="inferred from homology"/>
<dbReference type="Pfam" id="PF07715">
    <property type="entry name" value="Plug"/>
    <property type="match status" value="1"/>
</dbReference>
<dbReference type="Gene3D" id="2.60.40.1120">
    <property type="entry name" value="Carboxypeptidase-like, regulatory domain"/>
    <property type="match status" value="1"/>
</dbReference>
<dbReference type="GO" id="GO:0009279">
    <property type="term" value="C:cell outer membrane"/>
    <property type="evidence" value="ECO:0007669"/>
    <property type="project" value="UniProtKB-SubCell"/>
</dbReference>
<name>A0A7X0J822_9SPHI</name>
<comment type="similarity">
    <text evidence="7">Belongs to the TonB-dependent receptor family.</text>
</comment>
<protein>
    <submittedName>
        <fullName evidence="10">TonB-linked SusC/RagA family outer membrane protein</fullName>
    </submittedName>
</protein>
<dbReference type="NCBIfam" id="TIGR04056">
    <property type="entry name" value="OMP_RagA_SusC"/>
    <property type="match status" value="1"/>
</dbReference>
<evidence type="ECO:0000256" key="1">
    <source>
        <dbReference type="ARBA" id="ARBA00004571"/>
    </source>
</evidence>
<comment type="caution">
    <text evidence="10">The sequence shown here is derived from an EMBL/GenBank/DDBJ whole genome shotgun (WGS) entry which is preliminary data.</text>
</comment>
<dbReference type="InterPro" id="IPR039426">
    <property type="entry name" value="TonB-dep_rcpt-like"/>
</dbReference>
<dbReference type="SUPFAM" id="SSF49464">
    <property type="entry name" value="Carboxypeptidase regulatory domain-like"/>
    <property type="match status" value="1"/>
</dbReference>
<evidence type="ECO:0000256" key="6">
    <source>
        <dbReference type="ARBA" id="ARBA00023237"/>
    </source>
</evidence>
<feature type="domain" description="Secretin/TonB short N-terminal" evidence="9">
    <location>
        <begin position="47"/>
        <end position="98"/>
    </location>
</feature>
<dbReference type="SUPFAM" id="SSF56935">
    <property type="entry name" value="Porins"/>
    <property type="match status" value="1"/>
</dbReference>
<feature type="signal peptide" evidence="8">
    <location>
        <begin position="1"/>
        <end position="21"/>
    </location>
</feature>
<evidence type="ECO:0000256" key="4">
    <source>
        <dbReference type="ARBA" id="ARBA00022692"/>
    </source>
</evidence>
<organism evidence="10 11">
    <name type="scientific">Pedobacter cryoconitis</name>
    <dbReference type="NCBI Taxonomy" id="188932"/>
    <lineage>
        <taxon>Bacteria</taxon>
        <taxon>Pseudomonadati</taxon>
        <taxon>Bacteroidota</taxon>
        <taxon>Sphingobacteriia</taxon>
        <taxon>Sphingobacteriales</taxon>
        <taxon>Sphingobacteriaceae</taxon>
        <taxon>Pedobacter</taxon>
    </lineage>
</organism>
<evidence type="ECO:0000256" key="2">
    <source>
        <dbReference type="ARBA" id="ARBA00022448"/>
    </source>
</evidence>
<keyword evidence="8" id="KW-0732">Signal</keyword>
<evidence type="ECO:0000259" key="9">
    <source>
        <dbReference type="SMART" id="SM00965"/>
    </source>
</evidence>
<comment type="subcellular location">
    <subcellularLocation>
        <location evidence="1 7">Cell outer membrane</location>
        <topology evidence="1 7">Multi-pass membrane protein</topology>
    </subcellularLocation>
</comment>
<dbReference type="InterPro" id="IPR011662">
    <property type="entry name" value="Secretin/TonB_short_N"/>
</dbReference>
<dbReference type="Proteomes" id="UP000521017">
    <property type="component" value="Unassembled WGS sequence"/>
</dbReference>
<dbReference type="EMBL" id="JACHCC010000015">
    <property type="protein sequence ID" value="MBB6502783.1"/>
    <property type="molecule type" value="Genomic_DNA"/>
</dbReference>
<keyword evidence="6 7" id="KW-0998">Cell outer membrane</keyword>
<dbReference type="InterPro" id="IPR037066">
    <property type="entry name" value="Plug_dom_sf"/>
</dbReference>
<dbReference type="SMART" id="SM00965">
    <property type="entry name" value="STN"/>
    <property type="match status" value="1"/>
</dbReference>
<evidence type="ECO:0000256" key="3">
    <source>
        <dbReference type="ARBA" id="ARBA00022452"/>
    </source>
</evidence>
<dbReference type="InterPro" id="IPR008969">
    <property type="entry name" value="CarboxyPept-like_regulatory"/>
</dbReference>
<dbReference type="PROSITE" id="PS52016">
    <property type="entry name" value="TONB_DEPENDENT_REC_3"/>
    <property type="match status" value="1"/>
</dbReference>
<reference evidence="10 11" key="1">
    <citation type="submission" date="2020-08" db="EMBL/GenBank/DDBJ databases">
        <title>Genomic Encyclopedia of Type Strains, Phase IV (KMG-V): Genome sequencing to study the core and pangenomes of soil and plant-associated prokaryotes.</title>
        <authorList>
            <person name="Whitman W."/>
        </authorList>
    </citation>
    <scope>NUCLEOTIDE SEQUENCE [LARGE SCALE GENOMIC DNA]</scope>
    <source>
        <strain evidence="10 11">M2T3</strain>
    </source>
</reference>
<evidence type="ECO:0000313" key="11">
    <source>
        <dbReference type="Proteomes" id="UP000521017"/>
    </source>
</evidence>
<feature type="chain" id="PRO_5031474114" evidence="8">
    <location>
        <begin position="22"/>
        <end position="1106"/>
    </location>
</feature>
<evidence type="ECO:0000313" key="10">
    <source>
        <dbReference type="EMBL" id="MBB6502783.1"/>
    </source>
</evidence>
<dbReference type="Pfam" id="PF13715">
    <property type="entry name" value="CarbopepD_reg_2"/>
    <property type="match status" value="1"/>
</dbReference>